<dbReference type="GO" id="GO:0005524">
    <property type="term" value="F:ATP binding"/>
    <property type="evidence" value="ECO:0007669"/>
    <property type="project" value="UniProtKB-KW"/>
</dbReference>
<dbReference type="InterPro" id="IPR050352">
    <property type="entry name" value="ABCG_transporters"/>
</dbReference>
<keyword evidence="7 9" id="KW-1133">Transmembrane helix</keyword>
<evidence type="ECO:0000256" key="6">
    <source>
        <dbReference type="ARBA" id="ARBA00022840"/>
    </source>
</evidence>
<feature type="transmembrane region" description="Helical" evidence="9">
    <location>
        <begin position="1127"/>
        <end position="1150"/>
    </location>
</feature>
<evidence type="ECO:0000256" key="1">
    <source>
        <dbReference type="ARBA" id="ARBA00004141"/>
    </source>
</evidence>
<keyword evidence="8 9" id="KW-0472">Membrane</keyword>
<dbReference type="GO" id="GO:0140359">
    <property type="term" value="F:ABC-type transporter activity"/>
    <property type="evidence" value="ECO:0007669"/>
    <property type="project" value="InterPro"/>
</dbReference>
<dbReference type="Pfam" id="PF19055">
    <property type="entry name" value="ABC2_membrane_7"/>
    <property type="match status" value="1"/>
</dbReference>
<reference evidence="11" key="5">
    <citation type="journal article" date="2021" name="G3 (Bethesda)">
        <title>Aegilops tauschii genome assembly Aet v5.0 features greater sequence contiguity and improved annotation.</title>
        <authorList>
            <person name="Wang L."/>
            <person name="Zhu T."/>
            <person name="Rodriguez J.C."/>
            <person name="Deal K.R."/>
            <person name="Dubcovsky J."/>
            <person name="McGuire P.E."/>
            <person name="Lux T."/>
            <person name="Spannagl M."/>
            <person name="Mayer K.F.X."/>
            <person name="Baldrich P."/>
            <person name="Meyers B.C."/>
            <person name="Huo N."/>
            <person name="Gu Y.Q."/>
            <person name="Zhou H."/>
            <person name="Devos K.M."/>
            <person name="Bennetzen J.L."/>
            <person name="Unver T."/>
            <person name="Budak H."/>
            <person name="Gulick P.J."/>
            <person name="Galiba G."/>
            <person name="Kalapos B."/>
            <person name="Nelson D.R."/>
            <person name="Li P."/>
            <person name="You F.M."/>
            <person name="Luo M.C."/>
            <person name="Dvorak J."/>
        </authorList>
    </citation>
    <scope>NUCLEOTIDE SEQUENCE [LARGE SCALE GENOMIC DNA]</scope>
    <source>
        <strain evidence="11">cv. AL8/78</strain>
    </source>
</reference>
<comment type="subcellular location">
    <subcellularLocation>
        <location evidence="1">Membrane</location>
        <topology evidence="1">Multi-pass membrane protein</topology>
    </subcellularLocation>
</comment>
<evidence type="ECO:0000313" key="12">
    <source>
        <dbReference type="Proteomes" id="UP000015105"/>
    </source>
</evidence>
<feature type="transmembrane region" description="Helical" evidence="9">
    <location>
        <begin position="1056"/>
        <end position="1074"/>
    </location>
</feature>
<dbReference type="PANTHER" id="PTHR48041:SF77">
    <property type="entry name" value="OS04G0194500 PROTEIN"/>
    <property type="match status" value="1"/>
</dbReference>
<evidence type="ECO:0000256" key="4">
    <source>
        <dbReference type="ARBA" id="ARBA00022692"/>
    </source>
</evidence>
<dbReference type="InterPro" id="IPR003593">
    <property type="entry name" value="AAA+_ATPase"/>
</dbReference>
<accession>A0A453ADG4</accession>
<dbReference type="AlphaFoldDB" id="A0A453ADG4"/>
<name>A0A453ADG4_AEGTS</name>
<evidence type="ECO:0000256" key="9">
    <source>
        <dbReference type="SAM" id="Phobius"/>
    </source>
</evidence>
<dbReference type="Gene3D" id="3.40.50.300">
    <property type="entry name" value="P-loop containing nucleotide triphosphate hydrolases"/>
    <property type="match status" value="1"/>
</dbReference>
<dbReference type="InterPro" id="IPR043926">
    <property type="entry name" value="ABCG_dom"/>
</dbReference>
<comment type="similarity">
    <text evidence="2">Belongs to the ABC transporter superfamily. ABCG family. Eye pigment precursor importer (TC 3.A.1.204) subfamily.</text>
</comment>
<feature type="transmembrane region" description="Helical" evidence="9">
    <location>
        <begin position="925"/>
        <end position="944"/>
    </location>
</feature>
<dbReference type="Gramene" id="AET2Gv20081300.5">
    <property type="protein sequence ID" value="AET2Gv20081300.5"/>
    <property type="gene ID" value="AET2Gv20081300"/>
</dbReference>
<feature type="transmembrane region" description="Helical" evidence="9">
    <location>
        <begin position="1032"/>
        <end position="1050"/>
    </location>
</feature>
<evidence type="ECO:0000256" key="2">
    <source>
        <dbReference type="ARBA" id="ARBA00005814"/>
    </source>
</evidence>
<keyword evidence="5" id="KW-0547">Nucleotide-binding</keyword>
<dbReference type="Proteomes" id="UP000015105">
    <property type="component" value="Chromosome 2D"/>
</dbReference>
<reference evidence="12" key="2">
    <citation type="journal article" date="2017" name="Nat. Plants">
        <title>The Aegilops tauschii genome reveals multiple impacts of transposons.</title>
        <authorList>
            <person name="Zhao G."/>
            <person name="Zou C."/>
            <person name="Li K."/>
            <person name="Wang K."/>
            <person name="Li T."/>
            <person name="Gao L."/>
            <person name="Zhang X."/>
            <person name="Wang H."/>
            <person name="Yang Z."/>
            <person name="Liu X."/>
            <person name="Jiang W."/>
            <person name="Mao L."/>
            <person name="Kong X."/>
            <person name="Jiao Y."/>
            <person name="Jia J."/>
        </authorList>
    </citation>
    <scope>NUCLEOTIDE SEQUENCE [LARGE SCALE GENOMIC DNA]</scope>
    <source>
        <strain evidence="12">cv. AL8/78</strain>
    </source>
</reference>
<keyword evidence="3" id="KW-0813">Transport</keyword>
<evidence type="ECO:0000313" key="11">
    <source>
        <dbReference type="EnsemblPlants" id="AET2Gv20081300.5"/>
    </source>
</evidence>
<dbReference type="FunFam" id="3.40.50.300:FF:000367">
    <property type="entry name" value="ABC transporter G family member 24"/>
    <property type="match status" value="1"/>
</dbReference>
<sequence length="1153" mass="127301">AEYSKPCACVGEYHASPLPRRLKSHHVYSFFTVSLLFSSLLSLSLASHSSSTSPGPLPRLSAACLLHLCPGMRDAEHSRYRRRAGLPVLSLLLALALFAGGASGQQQPPVPPEMRGVQAQLTGLTNDVARTISDRFSFCVSDTQEDWNGAFNYTSDLGFVERCLAETRGDMPQRLCTPAEAKFYFTSLYNPKGEKNLFLETNINCGISAWSPGCEPGWACSVGPIPAANDNETIPLRATNCQACCEGFFCPRGLTCMLPCPLGSYCPRARGNSTTGLCDPYKYQITPNSTSGCGGADKWADFGSTEEIFCPAGYHCPSTTSKLSCSSGHYCKLGSTREEKCVIKGSCKENEENENIIILGACLVGIIGVSLLVVYNCSGQFLTIRERRKARSRENAIQLARQQLRAHQGWKAAKQIARKHVTGVQDHLSRTFSRRRSFRQQTDLENSSHRVQEARLMGSTGPNERSDSIVFSAQNTSEISEAMPSVVMDISNDGEVVATNDKPAPKGKHRSTQTQIFKYAYGEIELEKARQEENKNMSFTGVLAKVKELQKEMTRPLLKVEFKNLTLSLGKRKLLRSVTGELQPGRVTAVMGPSGAGKTTFLNAVAGKVTGYQVTGSVLVNGAHGSIRSYKKIIGFVPQDDVVHGNLTVEENLWFSANCRLPARMSHRDRVLIVERVIESLDLQGVRNSVVGTVEKRGISGGQRKRVNVGIEMVMEPSLLILDEPTSGLDSSSSQLLLKALRHEALEGVNICAVVHQPSYTLYNMFDDLILLAKGGLIVYNGPIKTIEDYFSTLGIHVPDRVNPPDHYIDILEGIVKPESGIKAKHLPVHWMLYNGYEVPSDMKDDLKAMGEQSPDVDINRSMSGSTPHCLPAGVSNAFAQERNRLEHRLSKPGDLSSRRTPGILKQYKFFLGRVTKQRLREGRLLGVDFLILGLAGICLGTIAKLSDPTFGMPGYIYTIIAVSLLCKIAALRSFSLERLQYLRERESGMSTLAYFLARDTIDHFNTALKPIIYLSMFYYFNNPRSSIGSNYIILLSLVYCVTGIGYTFAICFNPGSAQLCSALIPVVLTLLSTQRTTPTFLKNMSYPKWALEGFIIANAKRYPGVWLITRCGLLFRSGFNIHNYQLCIVVLFMYGIFFRIVAFVAMVLLKKR</sequence>
<proteinExistence type="inferred from homology"/>
<dbReference type="PANTHER" id="PTHR48041">
    <property type="entry name" value="ABC TRANSPORTER G FAMILY MEMBER 28"/>
    <property type="match status" value="1"/>
</dbReference>
<dbReference type="InterPro" id="IPR027417">
    <property type="entry name" value="P-loop_NTPase"/>
</dbReference>
<keyword evidence="6" id="KW-0067">ATP-binding</keyword>
<dbReference type="PROSITE" id="PS50893">
    <property type="entry name" value="ABC_TRANSPORTER_2"/>
    <property type="match status" value="1"/>
</dbReference>
<dbReference type="InterPro" id="IPR003439">
    <property type="entry name" value="ABC_transporter-like_ATP-bd"/>
</dbReference>
<reference evidence="11" key="4">
    <citation type="submission" date="2019-03" db="UniProtKB">
        <authorList>
            <consortium name="EnsemblPlants"/>
        </authorList>
    </citation>
    <scope>IDENTIFICATION</scope>
</reference>
<dbReference type="Pfam" id="PF00005">
    <property type="entry name" value="ABC_tran"/>
    <property type="match status" value="1"/>
</dbReference>
<reference evidence="11" key="3">
    <citation type="journal article" date="2017" name="Nature">
        <title>Genome sequence of the progenitor of the wheat D genome Aegilops tauschii.</title>
        <authorList>
            <person name="Luo M.C."/>
            <person name="Gu Y.Q."/>
            <person name="Puiu D."/>
            <person name="Wang H."/>
            <person name="Twardziok S.O."/>
            <person name="Deal K.R."/>
            <person name="Huo N."/>
            <person name="Zhu T."/>
            <person name="Wang L."/>
            <person name="Wang Y."/>
            <person name="McGuire P.E."/>
            <person name="Liu S."/>
            <person name="Long H."/>
            <person name="Ramasamy R.K."/>
            <person name="Rodriguez J.C."/>
            <person name="Van S.L."/>
            <person name="Yuan L."/>
            <person name="Wang Z."/>
            <person name="Xia Z."/>
            <person name="Xiao L."/>
            <person name="Anderson O.D."/>
            <person name="Ouyang S."/>
            <person name="Liang Y."/>
            <person name="Zimin A.V."/>
            <person name="Pertea G."/>
            <person name="Qi P."/>
            <person name="Bennetzen J.L."/>
            <person name="Dai X."/>
            <person name="Dawson M.W."/>
            <person name="Muller H.G."/>
            <person name="Kugler K."/>
            <person name="Rivarola-Duarte L."/>
            <person name="Spannagl M."/>
            <person name="Mayer K.F.X."/>
            <person name="Lu F.H."/>
            <person name="Bevan M.W."/>
            <person name="Leroy P."/>
            <person name="Li P."/>
            <person name="You F.M."/>
            <person name="Sun Q."/>
            <person name="Liu Z."/>
            <person name="Lyons E."/>
            <person name="Wicker T."/>
            <person name="Salzberg S.L."/>
            <person name="Devos K.M."/>
            <person name="Dvorak J."/>
        </authorList>
    </citation>
    <scope>NUCLEOTIDE SEQUENCE [LARGE SCALE GENOMIC DNA]</scope>
    <source>
        <strain evidence="11">cv. AL8/78</strain>
    </source>
</reference>
<evidence type="ECO:0000256" key="7">
    <source>
        <dbReference type="ARBA" id="ARBA00022989"/>
    </source>
</evidence>
<evidence type="ECO:0000256" key="8">
    <source>
        <dbReference type="ARBA" id="ARBA00023136"/>
    </source>
</evidence>
<organism evidence="11 12">
    <name type="scientific">Aegilops tauschii subsp. strangulata</name>
    <name type="common">Goatgrass</name>
    <dbReference type="NCBI Taxonomy" id="200361"/>
    <lineage>
        <taxon>Eukaryota</taxon>
        <taxon>Viridiplantae</taxon>
        <taxon>Streptophyta</taxon>
        <taxon>Embryophyta</taxon>
        <taxon>Tracheophyta</taxon>
        <taxon>Spermatophyta</taxon>
        <taxon>Magnoliopsida</taxon>
        <taxon>Liliopsida</taxon>
        <taxon>Poales</taxon>
        <taxon>Poaceae</taxon>
        <taxon>BOP clade</taxon>
        <taxon>Pooideae</taxon>
        <taxon>Triticodae</taxon>
        <taxon>Triticeae</taxon>
        <taxon>Triticinae</taxon>
        <taxon>Aegilops</taxon>
    </lineage>
</organism>
<dbReference type="InterPro" id="IPR017871">
    <property type="entry name" value="ABC_transporter-like_CS"/>
</dbReference>
<keyword evidence="4 9" id="KW-0812">Transmembrane</keyword>
<evidence type="ECO:0000256" key="3">
    <source>
        <dbReference type="ARBA" id="ARBA00022448"/>
    </source>
</evidence>
<dbReference type="SMART" id="SM00382">
    <property type="entry name" value="AAA"/>
    <property type="match status" value="1"/>
</dbReference>
<dbReference type="SUPFAM" id="SSF52540">
    <property type="entry name" value="P-loop containing nucleoside triphosphate hydrolases"/>
    <property type="match status" value="1"/>
</dbReference>
<dbReference type="STRING" id="200361.A0A453ADG4"/>
<feature type="domain" description="ABC transporter" evidence="10">
    <location>
        <begin position="560"/>
        <end position="799"/>
    </location>
</feature>
<protein>
    <recommendedName>
        <fullName evidence="10">ABC transporter domain-containing protein</fullName>
    </recommendedName>
</protein>
<dbReference type="GO" id="GO:0016020">
    <property type="term" value="C:membrane"/>
    <property type="evidence" value="ECO:0007669"/>
    <property type="project" value="UniProtKB-SubCell"/>
</dbReference>
<dbReference type="GO" id="GO:0016887">
    <property type="term" value="F:ATP hydrolysis activity"/>
    <property type="evidence" value="ECO:0007669"/>
    <property type="project" value="InterPro"/>
</dbReference>
<evidence type="ECO:0000259" key="10">
    <source>
        <dbReference type="PROSITE" id="PS50893"/>
    </source>
</evidence>
<feature type="transmembrane region" description="Helical" evidence="9">
    <location>
        <begin position="356"/>
        <end position="378"/>
    </location>
</feature>
<keyword evidence="12" id="KW-1185">Reference proteome</keyword>
<reference evidence="12" key="1">
    <citation type="journal article" date="2014" name="Science">
        <title>Ancient hybridizations among the ancestral genomes of bread wheat.</title>
        <authorList>
            <consortium name="International Wheat Genome Sequencing Consortium,"/>
            <person name="Marcussen T."/>
            <person name="Sandve S.R."/>
            <person name="Heier L."/>
            <person name="Spannagl M."/>
            <person name="Pfeifer M."/>
            <person name="Jakobsen K.S."/>
            <person name="Wulff B.B."/>
            <person name="Steuernagel B."/>
            <person name="Mayer K.F."/>
            <person name="Olsen O.A."/>
        </authorList>
    </citation>
    <scope>NUCLEOTIDE SEQUENCE [LARGE SCALE GENOMIC DNA]</scope>
    <source>
        <strain evidence="12">cv. AL8/78</strain>
    </source>
</reference>
<feature type="transmembrane region" description="Helical" evidence="9">
    <location>
        <begin position="956"/>
        <end position="976"/>
    </location>
</feature>
<evidence type="ECO:0000256" key="5">
    <source>
        <dbReference type="ARBA" id="ARBA00022741"/>
    </source>
</evidence>
<dbReference type="PROSITE" id="PS00211">
    <property type="entry name" value="ABC_TRANSPORTER_1"/>
    <property type="match status" value="1"/>
</dbReference>
<dbReference type="EnsemblPlants" id="AET2Gv20081300.5">
    <property type="protein sequence ID" value="AET2Gv20081300.5"/>
    <property type="gene ID" value="AET2Gv20081300"/>
</dbReference>
<dbReference type="CDD" id="cd03213">
    <property type="entry name" value="ABCG_EPDR"/>
    <property type="match status" value="1"/>
</dbReference>